<evidence type="ECO:0000313" key="1">
    <source>
        <dbReference type="EMBL" id="MFD1705255.1"/>
    </source>
</evidence>
<gene>
    <name evidence="1" type="ORF">ACFSCZ_00635</name>
</gene>
<accession>A0ABW4KBB4</accession>
<proteinExistence type="predicted"/>
<organism evidence="1 2">
    <name type="scientific">Siminovitchia sediminis</name>
    <dbReference type="NCBI Taxonomy" id="1274353"/>
    <lineage>
        <taxon>Bacteria</taxon>
        <taxon>Bacillati</taxon>
        <taxon>Bacillota</taxon>
        <taxon>Bacilli</taxon>
        <taxon>Bacillales</taxon>
        <taxon>Bacillaceae</taxon>
        <taxon>Siminovitchia</taxon>
    </lineage>
</organism>
<sequence>MRIAPMWETENALYHFREKDRAEYHAGEKPNLKYAVLDRDFFISTWQRKDMDGIHEIFDTEKEAYNYIFDHNKSFYLDKIDALFAEKIEELNVQVIAYQFDEEKNLHVLCQRDSDRSYISWSSYYTGEKNSSFENFYNGKYDMDLAQGIRELKKRSGKEVDVNYPMVKELTSLGNDWNRNFSELANEEHDEKTWEIMTSFYNDCLKFWRKEQENYGNVSNEEVQKLALRDVSVITTNPYSPNGEKLDEKTQEKWIKNKKKQLVNTKNAKSKNLER</sequence>
<reference evidence="2" key="1">
    <citation type="journal article" date="2019" name="Int. J. Syst. Evol. Microbiol.">
        <title>The Global Catalogue of Microorganisms (GCM) 10K type strain sequencing project: providing services to taxonomists for standard genome sequencing and annotation.</title>
        <authorList>
            <consortium name="The Broad Institute Genomics Platform"/>
            <consortium name="The Broad Institute Genome Sequencing Center for Infectious Disease"/>
            <person name="Wu L."/>
            <person name="Ma J."/>
        </authorList>
    </citation>
    <scope>NUCLEOTIDE SEQUENCE [LARGE SCALE GENOMIC DNA]</scope>
    <source>
        <strain evidence="2">CGMCC 1.12295</strain>
    </source>
</reference>
<dbReference type="RefSeq" id="WP_380771515.1">
    <property type="nucleotide sequence ID" value="NZ_JBHUEO010000002.1"/>
</dbReference>
<dbReference type="Proteomes" id="UP001597301">
    <property type="component" value="Unassembled WGS sequence"/>
</dbReference>
<comment type="caution">
    <text evidence="1">The sequence shown here is derived from an EMBL/GenBank/DDBJ whole genome shotgun (WGS) entry which is preliminary data.</text>
</comment>
<name>A0ABW4KBB4_9BACI</name>
<evidence type="ECO:0000313" key="2">
    <source>
        <dbReference type="Proteomes" id="UP001597301"/>
    </source>
</evidence>
<dbReference type="EMBL" id="JBHUEO010000002">
    <property type="protein sequence ID" value="MFD1705255.1"/>
    <property type="molecule type" value="Genomic_DNA"/>
</dbReference>
<protein>
    <submittedName>
        <fullName evidence="1">Uncharacterized protein</fullName>
    </submittedName>
</protein>
<keyword evidence="2" id="KW-1185">Reference proteome</keyword>